<dbReference type="RefSeq" id="WP_382406965.1">
    <property type="nucleotide sequence ID" value="NZ_JBHSGU010000002.1"/>
</dbReference>
<dbReference type="NCBIfam" id="TIGR03170">
    <property type="entry name" value="flgA_cterm"/>
    <property type="match status" value="1"/>
</dbReference>
<keyword evidence="5 7" id="KW-0574">Periplasm</keyword>
<evidence type="ECO:0000256" key="1">
    <source>
        <dbReference type="ARBA" id="ARBA00004418"/>
    </source>
</evidence>
<feature type="signal peptide" evidence="7">
    <location>
        <begin position="1"/>
        <end position="28"/>
    </location>
</feature>
<evidence type="ECO:0000256" key="2">
    <source>
        <dbReference type="ARBA" id="ARBA00010474"/>
    </source>
</evidence>
<keyword evidence="4 7" id="KW-0732">Signal</keyword>
<evidence type="ECO:0000256" key="5">
    <source>
        <dbReference type="ARBA" id="ARBA00022764"/>
    </source>
</evidence>
<dbReference type="InterPro" id="IPR039246">
    <property type="entry name" value="Flagellar_FlgA"/>
</dbReference>
<dbReference type="InterPro" id="IPR017585">
    <property type="entry name" value="SAF_FlgA"/>
</dbReference>
<evidence type="ECO:0000256" key="3">
    <source>
        <dbReference type="ARBA" id="ARBA00014754"/>
    </source>
</evidence>
<dbReference type="PANTHER" id="PTHR36307:SF1">
    <property type="entry name" value="FLAGELLA BASAL BODY P-RING FORMATION PROTEIN FLGA"/>
    <property type="match status" value="1"/>
</dbReference>
<comment type="similarity">
    <text evidence="2 7">Belongs to the FlgA family.</text>
</comment>
<evidence type="ECO:0000313" key="10">
    <source>
        <dbReference type="Proteomes" id="UP001595897"/>
    </source>
</evidence>
<keyword evidence="9" id="KW-0282">Flagellum</keyword>
<evidence type="ECO:0000313" key="9">
    <source>
        <dbReference type="EMBL" id="MFC4699958.1"/>
    </source>
</evidence>
<protein>
    <recommendedName>
        <fullName evidence="3 7">Flagella basal body P-ring formation protein FlgA</fullName>
    </recommendedName>
</protein>
<sequence>MQYMLHIPVSTRLSIVFTLFFVSLTALAQTSNHMMIQVQAEEYVLHNLLDASDADIKVNVREIDERIQIPYCPEGYQFASPNYDSRLTNISVKVTCPSNQWFLFTHVSIQNLQQVVVTSDTLSPGAMLSSRNMKIADIDKGKIRGSTFSSMSDLAGARIKRRVRPGTILNESMLCFVCKGDRVTISAITGGLSIQVYGIAEEDGTLGETIQVRNTSSDKLVFATVSGTEEVQIKI</sequence>
<dbReference type="InterPro" id="IPR013974">
    <property type="entry name" value="SAF"/>
</dbReference>
<dbReference type="Pfam" id="PF13144">
    <property type="entry name" value="ChapFlgA"/>
    <property type="match status" value="1"/>
</dbReference>
<evidence type="ECO:0000256" key="4">
    <source>
        <dbReference type="ARBA" id="ARBA00022729"/>
    </source>
</evidence>
<dbReference type="Pfam" id="PF17656">
    <property type="entry name" value="ChapFlgA_N"/>
    <property type="match status" value="1"/>
</dbReference>
<keyword evidence="9" id="KW-0969">Cilium</keyword>
<keyword evidence="9" id="KW-0966">Cell projection</keyword>
<dbReference type="PANTHER" id="PTHR36307">
    <property type="entry name" value="FLAGELLA BASAL BODY P-RING FORMATION PROTEIN FLGA"/>
    <property type="match status" value="1"/>
</dbReference>
<gene>
    <name evidence="9" type="primary">flgA</name>
    <name evidence="9" type="ORF">ACFO4O_07315</name>
</gene>
<dbReference type="Gene3D" id="3.90.1210.10">
    <property type="entry name" value="Antifreeze-like/N-acetylneuraminic acid synthase C-terminal domain"/>
    <property type="match status" value="1"/>
</dbReference>
<proteinExistence type="inferred from homology"/>
<keyword evidence="10" id="KW-1185">Reference proteome</keyword>
<dbReference type="CDD" id="cd11614">
    <property type="entry name" value="SAF_CpaB_FlgA_like"/>
    <property type="match status" value="1"/>
</dbReference>
<dbReference type="InterPro" id="IPR041231">
    <property type="entry name" value="FlgA_N"/>
</dbReference>
<reference evidence="10" key="1">
    <citation type="journal article" date="2019" name="Int. J. Syst. Evol. Microbiol.">
        <title>The Global Catalogue of Microorganisms (GCM) 10K type strain sequencing project: providing services to taxonomists for standard genome sequencing and annotation.</title>
        <authorList>
            <consortium name="The Broad Institute Genomics Platform"/>
            <consortium name="The Broad Institute Genome Sequencing Center for Infectious Disease"/>
            <person name="Wu L."/>
            <person name="Ma J."/>
        </authorList>
    </citation>
    <scope>NUCLEOTIDE SEQUENCE [LARGE SCALE GENOMIC DNA]</scope>
    <source>
        <strain evidence="10">KACC 12507</strain>
    </source>
</reference>
<evidence type="ECO:0000256" key="7">
    <source>
        <dbReference type="RuleBase" id="RU362063"/>
    </source>
</evidence>
<comment type="subcellular location">
    <subcellularLocation>
        <location evidence="1 7">Periplasm</location>
    </subcellularLocation>
</comment>
<comment type="function">
    <text evidence="6 7">Involved in the assembly process of the P-ring formation. It may associate with FlgF on the rod constituting a structure essential for the P-ring assembly or may act as a modulator protein for the P-ring assembly.</text>
</comment>
<evidence type="ECO:0000256" key="6">
    <source>
        <dbReference type="ARBA" id="ARBA00025643"/>
    </source>
</evidence>
<accession>A0ABV9LVG7</accession>
<evidence type="ECO:0000259" key="8">
    <source>
        <dbReference type="SMART" id="SM00858"/>
    </source>
</evidence>
<dbReference type="Proteomes" id="UP001595897">
    <property type="component" value="Unassembled WGS sequence"/>
</dbReference>
<organism evidence="9 10">
    <name type="scientific">Glaciecola siphonariae</name>
    <dbReference type="NCBI Taxonomy" id="521012"/>
    <lineage>
        <taxon>Bacteria</taxon>
        <taxon>Pseudomonadati</taxon>
        <taxon>Pseudomonadota</taxon>
        <taxon>Gammaproteobacteria</taxon>
        <taxon>Alteromonadales</taxon>
        <taxon>Alteromonadaceae</taxon>
        <taxon>Glaciecola</taxon>
    </lineage>
</organism>
<keyword evidence="7" id="KW-1005">Bacterial flagellum biogenesis</keyword>
<dbReference type="EMBL" id="JBHSGU010000002">
    <property type="protein sequence ID" value="MFC4699958.1"/>
    <property type="molecule type" value="Genomic_DNA"/>
</dbReference>
<dbReference type="SMART" id="SM00858">
    <property type="entry name" value="SAF"/>
    <property type="match status" value="1"/>
</dbReference>
<name>A0ABV9LVG7_9ALTE</name>
<feature type="chain" id="PRO_5044973441" description="Flagella basal body P-ring formation protein FlgA" evidence="7">
    <location>
        <begin position="29"/>
        <end position="235"/>
    </location>
</feature>
<dbReference type="Gene3D" id="2.30.30.760">
    <property type="match status" value="1"/>
</dbReference>
<feature type="domain" description="SAF" evidence="8">
    <location>
        <begin position="113"/>
        <end position="175"/>
    </location>
</feature>
<comment type="caution">
    <text evidence="9">The sequence shown here is derived from an EMBL/GenBank/DDBJ whole genome shotgun (WGS) entry which is preliminary data.</text>
</comment>